<evidence type="ECO:0000313" key="4">
    <source>
        <dbReference type="Proteomes" id="UP000596742"/>
    </source>
</evidence>
<keyword evidence="4" id="KW-1185">Reference proteome</keyword>
<keyword evidence="2" id="KW-0732">Signal</keyword>
<dbReference type="Proteomes" id="UP000596742">
    <property type="component" value="Unassembled WGS sequence"/>
</dbReference>
<name>A0A8B6HU21_MYTGA</name>
<protein>
    <submittedName>
        <fullName evidence="3">Uncharacterized protein</fullName>
    </submittedName>
</protein>
<evidence type="ECO:0000313" key="3">
    <source>
        <dbReference type="EMBL" id="VDI84128.1"/>
    </source>
</evidence>
<feature type="transmembrane region" description="Helical" evidence="1">
    <location>
        <begin position="34"/>
        <end position="61"/>
    </location>
</feature>
<feature type="signal peptide" evidence="2">
    <location>
        <begin position="1"/>
        <end position="20"/>
    </location>
</feature>
<accession>A0A8B6HU21</accession>
<comment type="caution">
    <text evidence="3">The sequence shown here is derived from an EMBL/GenBank/DDBJ whole genome shotgun (WGS) entry which is preliminary data.</text>
</comment>
<keyword evidence="1" id="KW-0472">Membrane</keyword>
<feature type="chain" id="PRO_5032687112" evidence="2">
    <location>
        <begin position="21"/>
        <end position="106"/>
    </location>
</feature>
<keyword evidence="1" id="KW-1133">Transmembrane helix</keyword>
<gene>
    <name evidence="3" type="ORF">MGAL_10B042649</name>
</gene>
<reference evidence="3" key="1">
    <citation type="submission" date="2018-11" db="EMBL/GenBank/DDBJ databases">
        <authorList>
            <person name="Alioto T."/>
            <person name="Alioto T."/>
        </authorList>
    </citation>
    <scope>NUCLEOTIDE SEQUENCE</scope>
</reference>
<dbReference type="AlphaFoldDB" id="A0A8B6HU21"/>
<evidence type="ECO:0000256" key="1">
    <source>
        <dbReference type="SAM" id="Phobius"/>
    </source>
</evidence>
<sequence length="106" mass="11809">MSRIHCVIVFLVIYATRAASISTSAPERKFEGTIFVSSASIGILIGLLSVTSVIVLFCVICRLCNGSTKEKEPVKEVFKPVPECNVQIKEPKLLKQLKWEKPEYIP</sequence>
<dbReference type="EMBL" id="UYJE01010541">
    <property type="protein sequence ID" value="VDI84128.1"/>
    <property type="molecule type" value="Genomic_DNA"/>
</dbReference>
<proteinExistence type="predicted"/>
<organism evidence="3 4">
    <name type="scientific">Mytilus galloprovincialis</name>
    <name type="common">Mediterranean mussel</name>
    <dbReference type="NCBI Taxonomy" id="29158"/>
    <lineage>
        <taxon>Eukaryota</taxon>
        <taxon>Metazoa</taxon>
        <taxon>Spiralia</taxon>
        <taxon>Lophotrochozoa</taxon>
        <taxon>Mollusca</taxon>
        <taxon>Bivalvia</taxon>
        <taxon>Autobranchia</taxon>
        <taxon>Pteriomorphia</taxon>
        <taxon>Mytilida</taxon>
        <taxon>Mytiloidea</taxon>
        <taxon>Mytilidae</taxon>
        <taxon>Mytilinae</taxon>
        <taxon>Mytilus</taxon>
    </lineage>
</organism>
<evidence type="ECO:0000256" key="2">
    <source>
        <dbReference type="SAM" id="SignalP"/>
    </source>
</evidence>
<keyword evidence="1" id="KW-0812">Transmembrane</keyword>